<organism evidence="3">
    <name type="scientific">Echinococcus granulosus</name>
    <name type="common">Hydatid tapeworm</name>
    <dbReference type="NCBI Taxonomy" id="6210"/>
    <lineage>
        <taxon>Eukaryota</taxon>
        <taxon>Metazoa</taxon>
        <taxon>Spiralia</taxon>
        <taxon>Lophotrochozoa</taxon>
        <taxon>Platyhelminthes</taxon>
        <taxon>Cestoda</taxon>
        <taxon>Eucestoda</taxon>
        <taxon>Cyclophyllidea</taxon>
        <taxon>Taeniidae</taxon>
        <taxon>Echinococcus</taxon>
        <taxon>Echinococcus granulosus group</taxon>
    </lineage>
</organism>
<feature type="region of interest" description="Disordered" evidence="1">
    <location>
        <begin position="180"/>
        <end position="201"/>
    </location>
</feature>
<evidence type="ECO:0000256" key="1">
    <source>
        <dbReference type="SAM" id="MobiDB-lite"/>
    </source>
</evidence>
<dbReference type="EMBL" id="LK028578">
    <property type="protein sequence ID" value="CDS18596.1"/>
    <property type="molecule type" value="Genomic_DNA"/>
</dbReference>
<sequence length="1070" mass="121425">MGAWRRINIDDRIMVDENSQPILPWLKSNELWLPLLCKALLKVAAIDHHLVKETWILLKPLLPEWQRLNKENKLDAAESERSVNSAPFVFVGGKKAKDVLLSENTRSVMEADFMANLEAKSQKVLLQFRRQQPLVSSEDLPPVPAWKKIRGPPKSLKQDEEHEPIRSVLLRLLRNEKSGNEAAGLSTEKKPDITQENEGHETSKMNGWFDIEDVCKFFNELQIFYNPKDLAFIETLTVVKNATEESVASKESYLFVDSLDDIEVIIDFHTTVCRNSDESRTMVRMEPTDWLSPCRQPPITTLSMENRQSVSLRLPRGRHCYRIILETPLAVSLTLFTPCTNPERTIFVLGPMETCMQEAVKEPLQNVHNGCRFLDKFCEIARSFIEAAEKIDSTASRYGNARDSFLNFLGKIFTPKPIRILEKVIYENIAELISKHNRNKDSIGISDAKLGWKVLIIDPSGELKLKEAKVEDKSPPTEMFGLQDGNELKCSAVRGIIGCQALFRGHFTRRILRSAKFPLSEDRVISPDIQRSVKGLRYLLDCLNETTESEKTGLLRSIQSQLGCRHFSDDANFFTRRLQSGTMSYVSFKSVGCIWSAPANYVQSGVRKQHLNLLFHQKINISEESARIRINLKSDEGFARVIVIDNDSGGKIKSKKGGYLTLEVNRLGYCLLAYVLSGNEVNSNSNWQFTYLYEGWRDLNFSKIYSNFAFWEANGVLEVNEEGLLFRFSLDVSLRQIVSVILKIGNSTVRARLILRSSEGSELAASQEEPEGVHLMPALLLGPDMNSEVGGTTKSDILDVGLPEYQNADASKALEESHNHKKCQEKPPPIEGVDSNTRKTDSLCHYILEAYVRVDELHLSEEERTMIAKIKETRMNEMRVDYEEKPRVSSDMDSCKARTRIGSVRRVHTPEHPTLPSWSCRVYFNAANPESVVLKPYGLTPAELREVQRSWLGENACLRLEEARKLRQAYIVNKSPGDPNKTADPVEGGTGNTNFGIPEVDEEEYAEFMSLLRCNYSGERQSGLTVAPDANGTNLKHCSEGNIRQKIWELMHLAEENQISEMKIRKLLMQ</sequence>
<dbReference type="SUPFAM" id="SSF54001">
    <property type="entry name" value="Cysteine proteinases"/>
    <property type="match status" value="1"/>
</dbReference>
<evidence type="ECO:0000313" key="3">
    <source>
        <dbReference type="EMBL" id="CDS18596.1"/>
    </source>
</evidence>
<dbReference type="Proteomes" id="UP000492820">
    <property type="component" value="Unassembled WGS sequence"/>
</dbReference>
<feature type="region of interest" description="Disordered" evidence="1">
    <location>
        <begin position="817"/>
        <end position="836"/>
    </location>
</feature>
<dbReference type="InterPro" id="IPR053033">
    <property type="entry name" value="Androglobin-like"/>
</dbReference>
<protein>
    <submittedName>
        <fullName evidence="3 5">Calpain 7 protein</fullName>
    </submittedName>
</protein>
<feature type="region of interest" description="Disordered" evidence="1">
    <location>
        <begin position="975"/>
        <end position="994"/>
    </location>
</feature>
<gene>
    <name evidence="3" type="ORF">EgrG_000638800</name>
</gene>
<reference evidence="3 4" key="1">
    <citation type="journal article" date="2013" name="Nature">
        <title>The genomes of four tapeworm species reveal adaptations to parasitism.</title>
        <authorList>
            <person name="Tsai I.J."/>
            <person name="Zarowiecki M."/>
            <person name="Holroyd N."/>
            <person name="Garciarrubio A."/>
            <person name="Sanchez-Flores A."/>
            <person name="Brooks K.L."/>
            <person name="Tracey A."/>
            <person name="Bobes R.J."/>
            <person name="Fragoso G."/>
            <person name="Sciutto E."/>
            <person name="Aslett M."/>
            <person name="Beasley H."/>
            <person name="Bennett H.M."/>
            <person name="Cai J."/>
            <person name="Camicia F."/>
            <person name="Clark R."/>
            <person name="Cucher M."/>
            <person name="De Silva N."/>
            <person name="Day T.A."/>
            <person name="Deplazes P."/>
            <person name="Estrada K."/>
            <person name="Fernandez C."/>
            <person name="Holland P.W."/>
            <person name="Hou J."/>
            <person name="Hu S."/>
            <person name="Huckvale T."/>
            <person name="Hung S.S."/>
            <person name="Kamenetzky L."/>
            <person name="Keane J.A."/>
            <person name="Kiss F."/>
            <person name="Koziol U."/>
            <person name="Lambert O."/>
            <person name="Liu K."/>
            <person name="Luo X."/>
            <person name="Luo Y."/>
            <person name="Macchiaroli N."/>
            <person name="Nichol S."/>
            <person name="Paps J."/>
            <person name="Parkinson J."/>
            <person name="Pouchkina-Stantcheva N."/>
            <person name="Riddiford N."/>
            <person name="Rosenzvit M."/>
            <person name="Salinas G."/>
            <person name="Wasmuth J.D."/>
            <person name="Zamanian M."/>
            <person name="Zheng Y."/>
            <person name="Cai X."/>
            <person name="Soberon X."/>
            <person name="Olson P.D."/>
            <person name="Laclette J.P."/>
            <person name="Brehm K."/>
            <person name="Berriman M."/>
            <person name="Garciarrubio A."/>
            <person name="Bobes R.J."/>
            <person name="Fragoso G."/>
            <person name="Sanchez-Flores A."/>
            <person name="Estrada K."/>
            <person name="Cevallos M.A."/>
            <person name="Morett E."/>
            <person name="Gonzalez V."/>
            <person name="Portillo T."/>
            <person name="Ochoa-Leyva A."/>
            <person name="Jose M.V."/>
            <person name="Sciutto E."/>
            <person name="Landa A."/>
            <person name="Jimenez L."/>
            <person name="Valdes V."/>
            <person name="Carrero J.C."/>
            <person name="Larralde C."/>
            <person name="Morales-Montor J."/>
            <person name="Limon-Lason J."/>
            <person name="Soberon X."/>
            <person name="Laclette J.P."/>
        </authorList>
    </citation>
    <scope>NUCLEOTIDE SEQUENCE [LARGE SCALE GENOMIC DNA]</scope>
</reference>
<dbReference type="PANTHER" id="PTHR46298">
    <property type="entry name" value="ANDROGLOBIN"/>
    <property type="match status" value="1"/>
</dbReference>
<accession>A0A068WLT9</accession>
<dbReference type="PANTHER" id="PTHR46298:SF1">
    <property type="entry name" value="ANDROGLOBIN"/>
    <property type="match status" value="1"/>
</dbReference>
<feature type="compositionally biased region" description="Basic and acidic residues" evidence="1">
    <location>
        <begin position="187"/>
        <end position="201"/>
    </location>
</feature>
<dbReference type="InterPro" id="IPR054093">
    <property type="entry name" value="Androglobin_II"/>
</dbReference>
<reference evidence="3" key="2">
    <citation type="submission" date="2014-06" db="EMBL/GenBank/DDBJ databases">
        <authorList>
            <person name="Aslett M."/>
        </authorList>
    </citation>
    <scope>NUCLEOTIDE SEQUENCE</scope>
</reference>
<dbReference type="InterPro" id="IPR038765">
    <property type="entry name" value="Papain-like_cys_pep_sf"/>
</dbReference>
<name>A0A068WLT9_ECHGR</name>
<dbReference type="AlphaFoldDB" id="A0A068WLT9"/>
<dbReference type="PROSITE" id="PS50096">
    <property type="entry name" value="IQ"/>
    <property type="match status" value="1"/>
</dbReference>
<proteinExistence type="predicted"/>
<evidence type="ECO:0000313" key="5">
    <source>
        <dbReference type="WBParaSite" id="EgrG_000638800"/>
    </source>
</evidence>
<feature type="domain" description="Androglobin" evidence="2">
    <location>
        <begin position="246"/>
        <end position="354"/>
    </location>
</feature>
<dbReference type="Pfam" id="PF22068">
    <property type="entry name" value="Androglobin_II"/>
    <property type="match status" value="1"/>
</dbReference>
<dbReference type="WBParaSite" id="EgrG_000638800">
    <property type="protein sequence ID" value="EgrG_000638800"/>
    <property type="gene ID" value="EgrG_000638800"/>
</dbReference>
<evidence type="ECO:0000313" key="4">
    <source>
        <dbReference type="Proteomes" id="UP000492820"/>
    </source>
</evidence>
<evidence type="ECO:0000259" key="2">
    <source>
        <dbReference type="Pfam" id="PF22068"/>
    </source>
</evidence>
<dbReference type="OrthoDB" id="10399676at2759"/>
<reference evidence="5" key="3">
    <citation type="submission" date="2020-10" db="UniProtKB">
        <authorList>
            <consortium name="WormBaseParasite"/>
        </authorList>
    </citation>
    <scope>IDENTIFICATION</scope>
</reference>